<organism evidence="1 2">
    <name type="scientific">Hymenobacter daecheongensis DSM 21074</name>
    <dbReference type="NCBI Taxonomy" id="1121955"/>
    <lineage>
        <taxon>Bacteria</taxon>
        <taxon>Pseudomonadati</taxon>
        <taxon>Bacteroidota</taxon>
        <taxon>Cytophagia</taxon>
        <taxon>Cytophagales</taxon>
        <taxon>Hymenobacteraceae</taxon>
        <taxon>Hymenobacter</taxon>
    </lineage>
</organism>
<dbReference type="RefSeq" id="WP_073112246.1">
    <property type="nucleotide sequence ID" value="NZ_FQYN01000010.1"/>
</dbReference>
<dbReference type="OrthoDB" id="663364at2"/>
<dbReference type="AlphaFoldDB" id="A0A1M6LVK3"/>
<evidence type="ECO:0000313" key="2">
    <source>
        <dbReference type="Proteomes" id="UP000184418"/>
    </source>
</evidence>
<name>A0A1M6LVK3_9BACT</name>
<dbReference type="EMBL" id="FQYN01000010">
    <property type="protein sequence ID" value="SHJ75247.1"/>
    <property type="molecule type" value="Genomic_DNA"/>
</dbReference>
<protein>
    <submittedName>
        <fullName evidence="1">Uncharacterized protein</fullName>
    </submittedName>
</protein>
<sequence length="142" mass="16469">MNTRLEIELLTLEVCERLHLTLAQVMEVQVDLASDYLKALCRGGWLAGPEEAQLLAMLPEFWAWWRQRWANRDRNMLAGLNPLAVLEWQQQGRPMQALYFELCRHLAYAGGAAYPNDVIMAAFEAEKRRQQLTFSTLKDLFN</sequence>
<evidence type="ECO:0000313" key="1">
    <source>
        <dbReference type="EMBL" id="SHJ75247.1"/>
    </source>
</evidence>
<gene>
    <name evidence="1" type="ORF">SAMN02745146_0072</name>
</gene>
<keyword evidence="2" id="KW-1185">Reference proteome</keyword>
<accession>A0A1M6LVK3</accession>
<proteinExistence type="predicted"/>
<dbReference type="STRING" id="1121955.SAMN02745146_0072"/>
<reference evidence="1 2" key="1">
    <citation type="submission" date="2016-11" db="EMBL/GenBank/DDBJ databases">
        <authorList>
            <person name="Jaros S."/>
            <person name="Januszkiewicz K."/>
            <person name="Wedrychowicz H."/>
        </authorList>
    </citation>
    <scope>NUCLEOTIDE SEQUENCE [LARGE SCALE GENOMIC DNA]</scope>
    <source>
        <strain evidence="1 2">DSM 21074</strain>
    </source>
</reference>
<dbReference type="Proteomes" id="UP000184418">
    <property type="component" value="Unassembled WGS sequence"/>
</dbReference>